<comment type="caution">
    <text evidence="1">The sequence shown here is derived from an EMBL/GenBank/DDBJ whole genome shotgun (WGS) entry which is preliminary data.</text>
</comment>
<dbReference type="RefSeq" id="WP_380188087.1">
    <property type="nucleotide sequence ID" value="NZ_JBHTBQ010000019.1"/>
</dbReference>
<evidence type="ECO:0000313" key="1">
    <source>
        <dbReference type="EMBL" id="MFC7420473.1"/>
    </source>
</evidence>
<dbReference type="Proteomes" id="UP001596473">
    <property type="component" value="Unassembled WGS sequence"/>
</dbReference>
<gene>
    <name evidence="1" type="ORF">ACFQNF_11390</name>
</gene>
<evidence type="ECO:0000313" key="2">
    <source>
        <dbReference type="Proteomes" id="UP001596473"/>
    </source>
</evidence>
<protein>
    <submittedName>
        <fullName evidence="1">Uncharacterized protein</fullName>
    </submittedName>
</protein>
<name>A0ABW2QYE3_9NEIS</name>
<dbReference type="EMBL" id="JBHTBQ010000019">
    <property type="protein sequence ID" value="MFC7420473.1"/>
    <property type="molecule type" value="Genomic_DNA"/>
</dbReference>
<accession>A0ABW2QYE3</accession>
<reference evidence="2" key="1">
    <citation type="journal article" date="2019" name="Int. J. Syst. Evol. Microbiol.">
        <title>The Global Catalogue of Microorganisms (GCM) 10K type strain sequencing project: providing services to taxonomists for standard genome sequencing and annotation.</title>
        <authorList>
            <consortium name="The Broad Institute Genomics Platform"/>
            <consortium name="The Broad Institute Genome Sequencing Center for Infectious Disease"/>
            <person name="Wu L."/>
            <person name="Ma J."/>
        </authorList>
    </citation>
    <scope>NUCLEOTIDE SEQUENCE [LARGE SCALE GENOMIC DNA]</scope>
    <source>
        <strain evidence="2">CCUG 62945</strain>
    </source>
</reference>
<keyword evidence="2" id="KW-1185">Reference proteome</keyword>
<proteinExistence type="predicted"/>
<organism evidence="1 2">
    <name type="scientific">Iodobacter arcticus</name>
    <dbReference type="NCBI Taxonomy" id="590593"/>
    <lineage>
        <taxon>Bacteria</taxon>
        <taxon>Pseudomonadati</taxon>
        <taxon>Pseudomonadota</taxon>
        <taxon>Betaproteobacteria</taxon>
        <taxon>Neisseriales</taxon>
        <taxon>Chitinibacteraceae</taxon>
        <taxon>Iodobacter</taxon>
    </lineage>
</organism>
<sequence>MAYYPLPEDALEEAATMIFWAKNGIAAALRQRQPLKNKGKT</sequence>